<evidence type="ECO:0000256" key="4">
    <source>
        <dbReference type="ARBA" id="ARBA00022741"/>
    </source>
</evidence>
<dbReference type="FunFam" id="1.10.510.10:FF:000021">
    <property type="entry name" value="Serine/threonine protein kinase"/>
    <property type="match status" value="1"/>
</dbReference>
<feature type="binding site" evidence="7">
    <location>
        <position position="53"/>
    </location>
    <ligand>
        <name>ATP</name>
        <dbReference type="ChEBI" id="CHEBI:30616"/>
    </ligand>
</feature>
<keyword evidence="2 10" id="KW-0723">Serine/threonine-protein kinase</keyword>
<protein>
    <recommendedName>
        <fullName evidence="1">non-specific serine/threonine protein kinase</fullName>
        <ecNumber evidence="1">2.7.11.1</ecNumber>
    </recommendedName>
</protein>
<accession>A0A850QGY1</accession>
<evidence type="ECO:0000256" key="7">
    <source>
        <dbReference type="PROSITE-ProRule" id="PRU10141"/>
    </source>
</evidence>
<dbReference type="PANTHER" id="PTHR43289">
    <property type="entry name" value="MITOGEN-ACTIVATED PROTEIN KINASE KINASE KINASE 20-RELATED"/>
    <property type="match status" value="1"/>
</dbReference>
<keyword evidence="8" id="KW-1133">Transmembrane helix</keyword>
<gene>
    <name evidence="10" type="ORF">HV832_11165</name>
</gene>
<dbReference type="GO" id="GO:0004674">
    <property type="term" value="F:protein serine/threonine kinase activity"/>
    <property type="evidence" value="ECO:0007669"/>
    <property type="project" value="UniProtKB-KW"/>
</dbReference>
<dbReference type="InterPro" id="IPR011009">
    <property type="entry name" value="Kinase-like_dom_sf"/>
</dbReference>
<evidence type="ECO:0000256" key="8">
    <source>
        <dbReference type="SAM" id="Phobius"/>
    </source>
</evidence>
<evidence type="ECO:0000256" key="3">
    <source>
        <dbReference type="ARBA" id="ARBA00022679"/>
    </source>
</evidence>
<dbReference type="AlphaFoldDB" id="A0A850QGY1"/>
<dbReference type="SMART" id="SM00220">
    <property type="entry name" value="S_TKc"/>
    <property type="match status" value="1"/>
</dbReference>
<keyword evidence="8" id="KW-0812">Transmembrane</keyword>
<reference evidence="10 11" key="1">
    <citation type="submission" date="2020-06" db="EMBL/GenBank/DDBJ databases">
        <authorList>
            <person name="Qiu C."/>
            <person name="Liu Z."/>
        </authorList>
    </citation>
    <scope>NUCLEOTIDE SEQUENCE [LARGE SCALE GENOMIC DNA]</scope>
    <source>
        <strain evidence="10 11">EM 1</strain>
    </source>
</reference>
<dbReference type="PROSITE" id="PS00107">
    <property type="entry name" value="PROTEIN_KINASE_ATP"/>
    <property type="match status" value="1"/>
</dbReference>
<feature type="domain" description="Protein kinase" evidence="9">
    <location>
        <begin position="24"/>
        <end position="294"/>
    </location>
</feature>
<keyword evidence="6 7" id="KW-0067">ATP-binding</keyword>
<feature type="transmembrane region" description="Helical" evidence="8">
    <location>
        <begin position="324"/>
        <end position="344"/>
    </location>
</feature>
<dbReference type="GO" id="GO:0005524">
    <property type="term" value="F:ATP binding"/>
    <property type="evidence" value="ECO:0007669"/>
    <property type="project" value="UniProtKB-UniRule"/>
</dbReference>
<evidence type="ECO:0000256" key="2">
    <source>
        <dbReference type="ARBA" id="ARBA00022527"/>
    </source>
</evidence>
<keyword evidence="4 7" id="KW-0547">Nucleotide-binding</keyword>
<keyword evidence="11" id="KW-1185">Reference proteome</keyword>
<dbReference type="SUPFAM" id="SSF56112">
    <property type="entry name" value="Protein kinase-like (PK-like)"/>
    <property type="match status" value="1"/>
</dbReference>
<keyword evidence="3" id="KW-0808">Transferase</keyword>
<evidence type="ECO:0000259" key="9">
    <source>
        <dbReference type="PROSITE" id="PS50011"/>
    </source>
</evidence>
<evidence type="ECO:0000256" key="6">
    <source>
        <dbReference type="ARBA" id="ARBA00022840"/>
    </source>
</evidence>
<dbReference type="Gene3D" id="1.10.510.10">
    <property type="entry name" value="Transferase(Phosphotransferase) domain 1"/>
    <property type="match status" value="1"/>
</dbReference>
<dbReference type="EMBL" id="JABXYJ010000005">
    <property type="protein sequence ID" value="NVO78389.1"/>
    <property type="molecule type" value="Genomic_DNA"/>
</dbReference>
<comment type="caution">
    <text evidence="10">The sequence shown here is derived from an EMBL/GenBank/DDBJ whole genome shotgun (WGS) entry which is preliminary data.</text>
</comment>
<sequence length="346" mass="38264">MENKPNPTPPSSPPSAMHKRVGRFYLTEQLGSGANGSVFRGHDPVIDRGVAIKLLNTNIGTADKKSREQQFINEARAAGRLSHPNIVTIFDASTEGGITFIAMELLPGEDLKTMLANGKNFDIVETASIIQKIADALSYAHAHGVIHRDIKPGNIFILSNNQPKVVDFGIARAPNRLIDENKPADVTLFNNNILGTPNYMSPEQALGKPVNAQTDIYSLGAVMYEMLTMQKPFQSNDINKLLQQIAHKTLKSPTEINPRIPNSLSKIVMKAMEKDLNARYSTAEALSTALNNFIERDKRLKRKRKYAQRAPAAINQRRDKISSLTWISLIAVLVGLVIATTMYFPH</sequence>
<dbReference type="InterPro" id="IPR017441">
    <property type="entry name" value="Protein_kinase_ATP_BS"/>
</dbReference>
<evidence type="ECO:0000313" key="11">
    <source>
        <dbReference type="Proteomes" id="UP000588051"/>
    </source>
</evidence>
<name>A0A850QGY1_9BURK</name>
<dbReference type="PROSITE" id="PS00108">
    <property type="entry name" value="PROTEIN_KINASE_ST"/>
    <property type="match status" value="1"/>
</dbReference>
<dbReference type="Pfam" id="PF00069">
    <property type="entry name" value="Pkinase"/>
    <property type="match status" value="1"/>
</dbReference>
<dbReference type="InterPro" id="IPR008271">
    <property type="entry name" value="Ser/Thr_kinase_AS"/>
</dbReference>
<evidence type="ECO:0000256" key="1">
    <source>
        <dbReference type="ARBA" id="ARBA00012513"/>
    </source>
</evidence>
<evidence type="ECO:0000256" key="5">
    <source>
        <dbReference type="ARBA" id="ARBA00022777"/>
    </source>
</evidence>
<dbReference type="PROSITE" id="PS50011">
    <property type="entry name" value="PROTEIN_KINASE_DOM"/>
    <property type="match status" value="1"/>
</dbReference>
<organism evidence="10 11">
    <name type="scientific">Undibacterium oligocarboniphilum</name>
    <dbReference type="NCBI Taxonomy" id="666702"/>
    <lineage>
        <taxon>Bacteria</taxon>
        <taxon>Pseudomonadati</taxon>
        <taxon>Pseudomonadota</taxon>
        <taxon>Betaproteobacteria</taxon>
        <taxon>Burkholderiales</taxon>
        <taxon>Oxalobacteraceae</taxon>
        <taxon>Undibacterium</taxon>
    </lineage>
</organism>
<proteinExistence type="predicted"/>
<dbReference type="Proteomes" id="UP000588051">
    <property type="component" value="Unassembled WGS sequence"/>
</dbReference>
<dbReference type="CDD" id="cd14014">
    <property type="entry name" value="STKc_PknB_like"/>
    <property type="match status" value="1"/>
</dbReference>
<keyword evidence="8" id="KW-0472">Membrane</keyword>
<evidence type="ECO:0000313" key="10">
    <source>
        <dbReference type="EMBL" id="NVO78389.1"/>
    </source>
</evidence>
<dbReference type="InterPro" id="IPR000719">
    <property type="entry name" value="Prot_kinase_dom"/>
</dbReference>
<dbReference type="RefSeq" id="WP_176803899.1">
    <property type="nucleotide sequence ID" value="NZ_JABXYJ010000005.1"/>
</dbReference>
<dbReference type="Gene3D" id="3.30.200.20">
    <property type="entry name" value="Phosphorylase Kinase, domain 1"/>
    <property type="match status" value="1"/>
</dbReference>
<keyword evidence="5 10" id="KW-0418">Kinase</keyword>
<dbReference type="EC" id="2.7.11.1" evidence="1"/>
<dbReference type="PANTHER" id="PTHR43289:SF6">
    <property type="entry name" value="SERINE_THREONINE-PROTEIN KINASE NEKL-3"/>
    <property type="match status" value="1"/>
</dbReference>